<dbReference type="RefSeq" id="WP_136013783.1">
    <property type="nucleotide sequence ID" value="NZ_SRZA01000008.1"/>
</dbReference>
<keyword evidence="2" id="KW-1185">Reference proteome</keyword>
<sequence length="110" mass="12789">MIKKFLKFRYTAIRRYGEKTWTAKNGVIEFNPNYTVSCSTCEKEFSSDRDTAYIVELSNGTKFLCFMRGYFGATQIEELLSEEGEQANIENDQQANADRTRRSLYLLNGR</sequence>
<proteinExistence type="predicted"/>
<comment type="caution">
    <text evidence="1">The sequence shown here is derived from an EMBL/GenBank/DDBJ whole genome shotgun (WGS) entry which is preliminary data.</text>
</comment>
<reference evidence="1 2" key="1">
    <citation type="submission" date="2019-04" db="EMBL/GenBank/DDBJ databases">
        <title>Microbes associate with the intestines of laboratory mice.</title>
        <authorList>
            <person name="Navarre W."/>
            <person name="Wong E."/>
            <person name="Huang K."/>
            <person name="Tropini C."/>
            <person name="Ng K."/>
            <person name="Yu B."/>
        </authorList>
    </citation>
    <scope>NUCLEOTIDE SEQUENCE [LARGE SCALE GENOMIC DNA]</scope>
    <source>
        <strain evidence="1 2">NM70_E10</strain>
    </source>
</reference>
<organism evidence="1 2">
    <name type="scientific">Bacteroides acidifaciens</name>
    <dbReference type="NCBI Taxonomy" id="85831"/>
    <lineage>
        <taxon>Bacteria</taxon>
        <taxon>Pseudomonadati</taxon>
        <taxon>Bacteroidota</taxon>
        <taxon>Bacteroidia</taxon>
        <taxon>Bacteroidales</taxon>
        <taxon>Bacteroidaceae</taxon>
        <taxon>Bacteroides</taxon>
    </lineage>
</organism>
<evidence type="ECO:0000313" key="2">
    <source>
        <dbReference type="Proteomes" id="UP000305751"/>
    </source>
</evidence>
<dbReference type="AlphaFoldDB" id="A0A4S2B0E9"/>
<dbReference type="EMBL" id="SRZA01000008">
    <property type="protein sequence ID" value="TGY07113.1"/>
    <property type="molecule type" value="Genomic_DNA"/>
</dbReference>
<evidence type="ECO:0000313" key="1">
    <source>
        <dbReference type="EMBL" id="TGY07113.1"/>
    </source>
</evidence>
<dbReference type="Proteomes" id="UP000305751">
    <property type="component" value="Unassembled WGS sequence"/>
</dbReference>
<gene>
    <name evidence="1" type="ORF">E5356_05135</name>
</gene>
<accession>A0A4S2B0E9</accession>
<name>A0A4S2B0E9_9BACE</name>
<protein>
    <submittedName>
        <fullName evidence="1">Uncharacterized protein</fullName>
    </submittedName>
</protein>